<dbReference type="EMBL" id="BARS01037131">
    <property type="protein sequence ID" value="GAG22807.1"/>
    <property type="molecule type" value="Genomic_DNA"/>
</dbReference>
<comment type="similarity">
    <text evidence="1">Belongs to the enoyl-CoA hydratase/isomerase family.</text>
</comment>
<name>X0WHX5_9ZZZZ</name>
<reference evidence="2" key="1">
    <citation type="journal article" date="2014" name="Front. Microbiol.">
        <title>High frequency of phylogenetically diverse reductive dehalogenase-homologous genes in deep subseafloor sedimentary metagenomes.</title>
        <authorList>
            <person name="Kawai M."/>
            <person name="Futagami T."/>
            <person name="Toyoda A."/>
            <person name="Takaki Y."/>
            <person name="Nishi S."/>
            <person name="Hori S."/>
            <person name="Arai W."/>
            <person name="Tsubouchi T."/>
            <person name="Morono Y."/>
            <person name="Uchiyama I."/>
            <person name="Ito T."/>
            <person name="Fujiyama A."/>
            <person name="Inagaki F."/>
            <person name="Takami H."/>
        </authorList>
    </citation>
    <scope>NUCLEOTIDE SEQUENCE</scope>
    <source>
        <strain evidence="2">Expedition CK06-06</strain>
    </source>
</reference>
<dbReference type="InterPro" id="IPR001753">
    <property type="entry name" value="Enoyl-CoA_hydra/iso"/>
</dbReference>
<dbReference type="AlphaFoldDB" id="X0WHX5"/>
<dbReference type="InterPro" id="IPR029045">
    <property type="entry name" value="ClpP/crotonase-like_dom_sf"/>
</dbReference>
<evidence type="ECO:0008006" key="3">
    <source>
        <dbReference type="Google" id="ProtNLM"/>
    </source>
</evidence>
<dbReference type="Pfam" id="PF00378">
    <property type="entry name" value="ECH_1"/>
    <property type="match status" value="1"/>
</dbReference>
<comment type="caution">
    <text evidence="2">The sequence shown here is derived from an EMBL/GenBank/DDBJ whole genome shotgun (WGS) entry which is preliminary data.</text>
</comment>
<dbReference type="Gene3D" id="3.90.226.10">
    <property type="entry name" value="2-enoyl-CoA Hydratase, Chain A, domain 1"/>
    <property type="match status" value="1"/>
</dbReference>
<protein>
    <recommendedName>
        <fullName evidence="3">Enoyl-CoA hydratase</fullName>
    </recommendedName>
</protein>
<feature type="non-terminal residue" evidence="2">
    <location>
        <position position="172"/>
    </location>
</feature>
<sequence>MAHEMIITEQRGRVGIITFNRPDRMNALHPTMMREMRDQIDEWNSDAGVGAIVLTGAGRAFCAGADIGGWQRGIEARERGEEAQRRAEEESWVLFCQRSKPLICAINGASIGAGLTITLPCDVRIASDQARLSMRFIRVGVIPELASTHILAHIVGQSHALELMLSGRIIGG</sequence>
<organism evidence="2">
    <name type="scientific">marine sediment metagenome</name>
    <dbReference type="NCBI Taxonomy" id="412755"/>
    <lineage>
        <taxon>unclassified sequences</taxon>
        <taxon>metagenomes</taxon>
        <taxon>ecological metagenomes</taxon>
    </lineage>
</organism>
<evidence type="ECO:0000256" key="1">
    <source>
        <dbReference type="ARBA" id="ARBA00005254"/>
    </source>
</evidence>
<dbReference type="CDD" id="cd06558">
    <property type="entry name" value="crotonase-like"/>
    <property type="match status" value="1"/>
</dbReference>
<gene>
    <name evidence="2" type="ORF">S01H1_56968</name>
</gene>
<accession>X0WHX5</accession>
<proteinExistence type="inferred from homology"/>
<dbReference type="SUPFAM" id="SSF52096">
    <property type="entry name" value="ClpP/crotonase"/>
    <property type="match status" value="1"/>
</dbReference>
<evidence type="ECO:0000313" key="2">
    <source>
        <dbReference type="EMBL" id="GAG22807.1"/>
    </source>
</evidence>
<dbReference type="PANTHER" id="PTHR43802">
    <property type="entry name" value="ENOYL-COA HYDRATASE"/>
    <property type="match status" value="1"/>
</dbReference>
<dbReference type="PANTHER" id="PTHR43802:SF1">
    <property type="entry name" value="IP11341P-RELATED"/>
    <property type="match status" value="1"/>
</dbReference>